<evidence type="ECO:0000259" key="4">
    <source>
        <dbReference type="Pfam" id="PF00534"/>
    </source>
</evidence>
<dbReference type="PANTHER" id="PTHR45947:SF3">
    <property type="entry name" value="SULFOQUINOVOSYL TRANSFERASE SQD2"/>
    <property type="match status" value="1"/>
</dbReference>
<organism evidence="5 6">
    <name type="scientific">Cellulomonas terrae</name>
    <dbReference type="NCBI Taxonomy" id="311234"/>
    <lineage>
        <taxon>Bacteria</taxon>
        <taxon>Bacillati</taxon>
        <taxon>Actinomycetota</taxon>
        <taxon>Actinomycetes</taxon>
        <taxon>Micrococcales</taxon>
        <taxon>Cellulomonadaceae</taxon>
        <taxon>Cellulomonas</taxon>
    </lineage>
</organism>
<gene>
    <name evidence="5" type="ORF">CTE05_30300</name>
</gene>
<evidence type="ECO:0000313" key="5">
    <source>
        <dbReference type="EMBL" id="GEL99483.1"/>
    </source>
</evidence>
<dbReference type="Proteomes" id="UP000321049">
    <property type="component" value="Unassembled WGS sequence"/>
</dbReference>
<dbReference type="AlphaFoldDB" id="A0A511JPL7"/>
<evidence type="ECO:0000256" key="1">
    <source>
        <dbReference type="ARBA" id="ARBA00021292"/>
    </source>
</evidence>
<sequence>MAGGVLVHEWLARTGGSENVFDAMVEAFPSADLLCLWSDVADRYPGRTFRETAIGRSPLRGRKAAMLPVLPIAWRRQPGSYDWALVSSHLFAHHVSFRGSPASFEKYVYVHSPARYLWEPTMDTRGASPLVRGAALPLRMIDRARAREITRTASNSSFVRDRVRRAWGIDSEVIYPPVEVERIASVERWEDRLLPLEMSVLAGLPKDFVLGASRFVPYKALDLVIRAGEYSGLPVVLAGDGPDMPRLRAIAETANVPVYFVGRVSDEMLYALYQRTTVYVFPAIEDFGIMPVEAMAAGAPVVCGRLGGVTESVIDGLTGSHVDFQDCVSVRAGMRAAEGLRGATISQSAARFDRSEFTRRIRVFARVEPSPTNDGTHTAVAEQPSASRAVRRDDR</sequence>
<dbReference type="GO" id="GO:0016757">
    <property type="term" value="F:glycosyltransferase activity"/>
    <property type="evidence" value="ECO:0007669"/>
    <property type="project" value="InterPro"/>
</dbReference>
<dbReference type="PANTHER" id="PTHR45947">
    <property type="entry name" value="SULFOQUINOVOSYL TRANSFERASE SQD2"/>
    <property type="match status" value="1"/>
</dbReference>
<reference evidence="5 6" key="1">
    <citation type="submission" date="2019-07" db="EMBL/GenBank/DDBJ databases">
        <title>Whole genome shotgun sequence of Cellulomonas terrae NBRC 100819.</title>
        <authorList>
            <person name="Hosoyama A."/>
            <person name="Uohara A."/>
            <person name="Ohji S."/>
            <person name="Ichikawa N."/>
        </authorList>
    </citation>
    <scope>NUCLEOTIDE SEQUENCE [LARGE SCALE GENOMIC DNA]</scope>
    <source>
        <strain evidence="5 6">NBRC 100819</strain>
    </source>
</reference>
<dbReference type="Pfam" id="PF00534">
    <property type="entry name" value="Glycos_transf_1"/>
    <property type="match status" value="1"/>
</dbReference>
<evidence type="ECO:0000256" key="3">
    <source>
        <dbReference type="SAM" id="MobiDB-lite"/>
    </source>
</evidence>
<proteinExistence type="predicted"/>
<feature type="domain" description="Glycosyl transferase family 1" evidence="4">
    <location>
        <begin position="206"/>
        <end position="326"/>
    </location>
</feature>
<dbReference type="SUPFAM" id="SSF53756">
    <property type="entry name" value="UDP-Glycosyltransferase/glycogen phosphorylase"/>
    <property type="match status" value="1"/>
</dbReference>
<comment type="caution">
    <text evidence="5">The sequence shown here is derived from an EMBL/GenBank/DDBJ whole genome shotgun (WGS) entry which is preliminary data.</text>
</comment>
<dbReference type="InterPro" id="IPR001296">
    <property type="entry name" value="Glyco_trans_1"/>
</dbReference>
<protein>
    <recommendedName>
        <fullName evidence="1">D-inositol 3-phosphate glycosyltransferase</fullName>
    </recommendedName>
</protein>
<name>A0A511JPL7_9CELL</name>
<accession>A0A511JPL7</accession>
<keyword evidence="2 5" id="KW-0808">Transferase</keyword>
<evidence type="ECO:0000256" key="2">
    <source>
        <dbReference type="ARBA" id="ARBA00022679"/>
    </source>
</evidence>
<feature type="region of interest" description="Disordered" evidence="3">
    <location>
        <begin position="368"/>
        <end position="395"/>
    </location>
</feature>
<dbReference type="InterPro" id="IPR050194">
    <property type="entry name" value="Glycosyltransferase_grp1"/>
</dbReference>
<keyword evidence="6" id="KW-1185">Reference proteome</keyword>
<evidence type="ECO:0000313" key="6">
    <source>
        <dbReference type="Proteomes" id="UP000321049"/>
    </source>
</evidence>
<dbReference type="EMBL" id="BJWH01000018">
    <property type="protein sequence ID" value="GEL99483.1"/>
    <property type="molecule type" value="Genomic_DNA"/>
</dbReference>
<dbReference type="Gene3D" id="3.40.50.2000">
    <property type="entry name" value="Glycogen Phosphorylase B"/>
    <property type="match status" value="2"/>
</dbReference>